<dbReference type="EMBL" id="BK035393">
    <property type="protein sequence ID" value="DAG98024.1"/>
    <property type="molecule type" value="Genomic_DNA"/>
</dbReference>
<reference evidence="1" key="1">
    <citation type="journal article" date="2021" name="Proc. Natl. Acad. Sci. U.S.A.">
        <title>A Catalog of Tens of Thousands of Viruses from Human Metagenomes Reveals Hidden Associations with Chronic Diseases.</title>
        <authorList>
            <person name="Tisza M.J."/>
            <person name="Buck C.B."/>
        </authorList>
    </citation>
    <scope>NUCLEOTIDE SEQUENCE</scope>
    <source>
        <strain evidence="1">CtASH1</strain>
    </source>
</reference>
<sequence>MAKARPSNGTLSFVNNFLDEWQKMAKENQNDINEVVSFVNDCIDKLQSMTNFEIYSRETNVRGGSFDMNCEMENDEYGFVRVYAEFEDSSYYASLTYIDDNHEIVDNTVSVKKKSSIISKIQAFVDSVEQKIRK</sequence>
<accession>A0A8S5VUD3</accession>
<proteinExistence type="predicted"/>
<organism evidence="1">
    <name type="scientific">Ackermannviridae sp</name>
    <dbReference type="NCBI Taxonomy" id="2831612"/>
    <lineage>
        <taxon>Viruses</taxon>
        <taxon>Duplodnaviria</taxon>
        <taxon>Heunggongvirae</taxon>
        <taxon>Uroviricota</taxon>
        <taxon>Caudoviricetes</taxon>
        <taxon>Pantevenvirales</taxon>
        <taxon>Ackermannviridae</taxon>
    </lineage>
</organism>
<evidence type="ECO:0000313" key="1">
    <source>
        <dbReference type="EMBL" id="DAG98024.1"/>
    </source>
</evidence>
<protein>
    <submittedName>
        <fullName evidence="1">Uncharacterized protein</fullName>
    </submittedName>
</protein>
<name>A0A8S5VUD3_9CAUD</name>